<protein>
    <submittedName>
        <fullName evidence="5">Uncharacterized protein MANES_15G165400</fullName>
    </submittedName>
</protein>
<dbReference type="GO" id="GO:0006694">
    <property type="term" value="P:steroid biosynthetic process"/>
    <property type="evidence" value="ECO:0007669"/>
    <property type="project" value="InterPro"/>
</dbReference>
<organism evidence="5">
    <name type="scientific">Rhizophora mucronata</name>
    <name type="common">Asiatic mangrove</name>
    <dbReference type="NCBI Taxonomy" id="61149"/>
    <lineage>
        <taxon>Eukaryota</taxon>
        <taxon>Viridiplantae</taxon>
        <taxon>Streptophyta</taxon>
        <taxon>Embryophyta</taxon>
        <taxon>Tracheophyta</taxon>
        <taxon>Spermatophyta</taxon>
        <taxon>Magnoliopsida</taxon>
        <taxon>eudicotyledons</taxon>
        <taxon>Gunneridae</taxon>
        <taxon>Pentapetalae</taxon>
        <taxon>rosids</taxon>
        <taxon>fabids</taxon>
        <taxon>Malpighiales</taxon>
        <taxon>Rhizophoraceae</taxon>
        <taxon>Rhizophora</taxon>
    </lineage>
</organism>
<evidence type="ECO:0000313" key="5">
    <source>
        <dbReference type="EMBL" id="MBX20350.1"/>
    </source>
</evidence>
<dbReference type="Gene3D" id="3.40.50.720">
    <property type="entry name" value="NAD(P)-binding Rossmann-like Domain"/>
    <property type="match status" value="1"/>
</dbReference>
<comment type="similarity">
    <text evidence="3">Belongs to the 3-beta-HSD family.</text>
</comment>
<dbReference type="GO" id="GO:0016616">
    <property type="term" value="F:oxidoreductase activity, acting on the CH-OH group of donors, NAD or NADP as acceptor"/>
    <property type="evidence" value="ECO:0007669"/>
    <property type="project" value="InterPro"/>
</dbReference>
<dbReference type="PANTHER" id="PTHR10366">
    <property type="entry name" value="NAD DEPENDENT EPIMERASE/DEHYDRATASE"/>
    <property type="match status" value="1"/>
</dbReference>
<reference evidence="5" key="1">
    <citation type="submission" date="2018-02" db="EMBL/GenBank/DDBJ databases">
        <title>Rhizophora mucronata_Transcriptome.</title>
        <authorList>
            <person name="Meera S.P."/>
            <person name="Sreeshan A."/>
            <person name="Augustine A."/>
        </authorList>
    </citation>
    <scope>NUCLEOTIDE SEQUENCE</scope>
    <source>
        <tissue evidence="5">Leaf</tissue>
    </source>
</reference>
<proteinExistence type="inferred from homology"/>
<evidence type="ECO:0000256" key="1">
    <source>
        <dbReference type="ARBA" id="ARBA00022857"/>
    </source>
</evidence>
<name>A0A2P2LQW6_RHIMU</name>
<evidence type="ECO:0000256" key="3">
    <source>
        <dbReference type="RuleBase" id="RU004475"/>
    </source>
</evidence>
<keyword evidence="1" id="KW-0521">NADP</keyword>
<feature type="domain" description="3-beta hydroxysteroid dehydrogenase/isomerase" evidence="4">
    <location>
        <begin position="60"/>
        <end position="300"/>
    </location>
</feature>
<evidence type="ECO:0000259" key="4">
    <source>
        <dbReference type="Pfam" id="PF01073"/>
    </source>
</evidence>
<dbReference type="CDD" id="cd08958">
    <property type="entry name" value="FR_SDR_e"/>
    <property type="match status" value="1"/>
</dbReference>
<dbReference type="AlphaFoldDB" id="A0A2P2LQW6"/>
<accession>A0A2P2LQW6</accession>
<dbReference type="Pfam" id="PF01073">
    <property type="entry name" value="3Beta_HSD"/>
    <property type="match status" value="1"/>
</dbReference>
<dbReference type="InterPro" id="IPR050425">
    <property type="entry name" value="NAD(P)_dehydrat-like"/>
</dbReference>
<dbReference type="InterPro" id="IPR002225">
    <property type="entry name" value="3Beta_OHSteriod_DH/Estase"/>
</dbReference>
<dbReference type="PANTHER" id="PTHR10366:SF483">
    <property type="entry name" value="CINNAMOYL COA REDUCTASE-LIKE PROTEIN"/>
    <property type="match status" value="1"/>
</dbReference>
<sequence length="366" mass="40657">MGFVPSEERKKMEIEEFKKMLQAACAGLSRRKDEEEDLNGLMLGVSLSEMDDLREKLVCVTSGVSFLGLAVVHRLLSRGYSVRIVVDNEEDMEKLRELESSEEIMRSGNRSIKAVPAKVAEVESLMEAFEGCRGVFHTSAFADPAGLSGYTKSMAEIEVKVSENVIEACSRTPSVRSCVLTSSLLACIWRDGTLQELSPVVNHNSWSDESICIDKKLWYALGKMRAEKAAWTVAKEKGLKLATICPGLITGPEFLLRNPTATIAYLKGAQEMFAYGLLATVDVMKLADAHVCVFEAMSKTASGRYICFDHVIEMESDAEKLAKEMAMPVNKITGNASNYIPARFRLSNKKLFTLMSRTLRDCFNQR</sequence>
<dbReference type="EMBL" id="GGEC01039866">
    <property type="protein sequence ID" value="MBX20350.1"/>
    <property type="molecule type" value="Transcribed_RNA"/>
</dbReference>
<dbReference type="SUPFAM" id="SSF51735">
    <property type="entry name" value="NAD(P)-binding Rossmann-fold domains"/>
    <property type="match status" value="1"/>
</dbReference>
<evidence type="ECO:0000256" key="2">
    <source>
        <dbReference type="ARBA" id="ARBA00023002"/>
    </source>
</evidence>
<keyword evidence="2 3" id="KW-0560">Oxidoreductase</keyword>
<dbReference type="FunFam" id="3.40.50.720:FF:000388">
    <property type="entry name" value="Cinnamoyl-CoA reductase-like SNL6"/>
    <property type="match status" value="1"/>
</dbReference>
<dbReference type="InterPro" id="IPR036291">
    <property type="entry name" value="NAD(P)-bd_dom_sf"/>
</dbReference>